<dbReference type="OrthoDB" id="2563506at2759"/>
<dbReference type="EMBL" id="JAGPYM010000008">
    <property type="protein sequence ID" value="KAH6891204.1"/>
    <property type="molecule type" value="Genomic_DNA"/>
</dbReference>
<keyword evidence="3" id="KW-1185">Reference proteome</keyword>
<evidence type="ECO:0008006" key="4">
    <source>
        <dbReference type="Google" id="ProtNLM"/>
    </source>
</evidence>
<gene>
    <name evidence="2" type="ORF">B0T10DRAFT_305387</name>
</gene>
<feature type="compositionally biased region" description="Polar residues" evidence="1">
    <location>
        <begin position="57"/>
        <end position="84"/>
    </location>
</feature>
<reference evidence="2 3" key="1">
    <citation type="journal article" date="2021" name="Nat. Commun.">
        <title>Genetic determinants of endophytism in the Arabidopsis root mycobiome.</title>
        <authorList>
            <person name="Mesny F."/>
            <person name="Miyauchi S."/>
            <person name="Thiergart T."/>
            <person name="Pickel B."/>
            <person name="Atanasova L."/>
            <person name="Karlsson M."/>
            <person name="Huettel B."/>
            <person name="Barry K.W."/>
            <person name="Haridas S."/>
            <person name="Chen C."/>
            <person name="Bauer D."/>
            <person name="Andreopoulos W."/>
            <person name="Pangilinan J."/>
            <person name="LaButti K."/>
            <person name="Riley R."/>
            <person name="Lipzen A."/>
            <person name="Clum A."/>
            <person name="Drula E."/>
            <person name="Henrissat B."/>
            <person name="Kohler A."/>
            <person name="Grigoriev I.V."/>
            <person name="Martin F.M."/>
            <person name="Hacquard S."/>
        </authorList>
    </citation>
    <scope>NUCLEOTIDE SEQUENCE [LARGE SCALE GENOMIC DNA]</scope>
    <source>
        <strain evidence="2 3">MPI-CAGE-CH-0241</strain>
    </source>
</reference>
<organism evidence="2 3">
    <name type="scientific">Thelonectria olida</name>
    <dbReference type="NCBI Taxonomy" id="1576542"/>
    <lineage>
        <taxon>Eukaryota</taxon>
        <taxon>Fungi</taxon>
        <taxon>Dikarya</taxon>
        <taxon>Ascomycota</taxon>
        <taxon>Pezizomycotina</taxon>
        <taxon>Sordariomycetes</taxon>
        <taxon>Hypocreomycetidae</taxon>
        <taxon>Hypocreales</taxon>
        <taxon>Nectriaceae</taxon>
        <taxon>Thelonectria</taxon>
    </lineage>
</organism>
<name>A0A9P9AQE9_9HYPO</name>
<evidence type="ECO:0000313" key="2">
    <source>
        <dbReference type="EMBL" id="KAH6891204.1"/>
    </source>
</evidence>
<proteinExistence type="predicted"/>
<accession>A0A9P9AQE9</accession>
<evidence type="ECO:0000313" key="3">
    <source>
        <dbReference type="Proteomes" id="UP000777438"/>
    </source>
</evidence>
<dbReference type="AlphaFoldDB" id="A0A9P9AQE9"/>
<sequence>MDFDWAHSFCLACDKQVSSTKDAYCSEACRLADFEKTSAPSSGASSPGLNHPAYPWTTKTNNSTPFSQPTYNSYQTYTPTRSEQSSTRVLTPSSSHSSLCSIQSTSTTGDSNQLSAKTRQELRAYAVSFENVRMQRRRSY</sequence>
<feature type="compositionally biased region" description="Low complexity" evidence="1">
    <location>
        <begin position="38"/>
        <end position="48"/>
    </location>
</feature>
<dbReference type="InterPro" id="IPR024368">
    <property type="entry name" value="Ecl1/2/3"/>
</dbReference>
<feature type="region of interest" description="Disordered" evidence="1">
    <location>
        <begin position="36"/>
        <end position="116"/>
    </location>
</feature>
<feature type="compositionally biased region" description="Low complexity" evidence="1">
    <location>
        <begin position="85"/>
        <end position="108"/>
    </location>
</feature>
<comment type="caution">
    <text evidence="2">The sequence shown here is derived from an EMBL/GenBank/DDBJ whole genome shotgun (WGS) entry which is preliminary data.</text>
</comment>
<dbReference type="Proteomes" id="UP000777438">
    <property type="component" value="Unassembled WGS sequence"/>
</dbReference>
<protein>
    <recommendedName>
        <fullName evidence="4">Life-span regulatory factor</fullName>
    </recommendedName>
</protein>
<evidence type="ECO:0000256" key="1">
    <source>
        <dbReference type="SAM" id="MobiDB-lite"/>
    </source>
</evidence>
<dbReference type="Pfam" id="PF12855">
    <property type="entry name" value="Ecl1"/>
    <property type="match status" value="1"/>
</dbReference>